<name>A0A2N9AHM7_METEX</name>
<organism evidence="1 2">
    <name type="scientific">Methylorubrum extorquens</name>
    <name type="common">Methylobacterium dichloromethanicum</name>
    <name type="synonym">Methylobacterium extorquens</name>
    <dbReference type="NCBI Taxonomy" id="408"/>
    <lineage>
        <taxon>Bacteria</taxon>
        <taxon>Pseudomonadati</taxon>
        <taxon>Pseudomonadota</taxon>
        <taxon>Alphaproteobacteria</taxon>
        <taxon>Hyphomicrobiales</taxon>
        <taxon>Methylobacteriaceae</taxon>
        <taxon>Methylorubrum</taxon>
    </lineage>
</organism>
<protein>
    <submittedName>
        <fullName evidence="1">Uncharacterized protein</fullName>
    </submittedName>
</protein>
<dbReference type="Proteomes" id="UP000233769">
    <property type="component" value="Chromosome tk0001"/>
</dbReference>
<reference evidence="2" key="1">
    <citation type="submission" date="2017-10" db="EMBL/GenBank/DDBJ databases">
        <authorList>
            <person name="Regsiter A."/>
            <person name="William W."/>
        </authorList>
    </citation>
    <scope>NUCLEOTIDE SEQUENCE [LARGE SCALE GENOMIC DNA]</scope>
</reference>
<evidence type="ECO:0000313" key="2">
    <source>
        <dbReference type="Proteomes" id="UP000233769"/>
    </source>
</evidence>
<evidence type="ECO:0000313" key="1">
    <source>
        <dbReference type="EMBL" id="SOR26854.1"/>
    </source>
</evidence>
<accession>A0A2N9AHM7</accession>
<proteinExistence type="predicted"/>
<dbReference type="EMBL" id="LT962688">
    <property type="protein sequence ID" value="SOR26854.1"/>
    <property type="molecule type" value="Genomic_DNA"/>
</dbReference>
<dbReference type="AlphaFoldDB" id="A0A2N9AHM7"/>
<sequence>MCVPRLLGTAEINKRCDYSQEGEARMADALNATDPAAQDLALSLDGREE</sequence>
<gene>
    <name evidence="1" type="ORF">TK0001_0252</name>
</gene>